<dbReference type="PANTHER" id="PTHR24096">
    <property type="entry name" value="LONG-CHAIN-FATTY-ACID--COA LIGASE"/>
    <property type="match status" value="1"/>
</dbReference>
<dbReference type="Gene3D" id="3.40.50.980">
    <property type="match status" value="1"/>
</dbReference>
<comment type="subcellular location">
    <subcellularLocation>
        <location evidence="1">Peroxisome</location>
    </subcellularLocation>
</comment>
<dbReference type="GeneID" id="103505435"/>
<dbReference type="SUPFAM" id="SSF56801">
    <property type="entry name" value="Acetyl-CoA synthetase-like"/>
    <property type="match status" value="1"/>
</dbReference>
<dbReference type="InterPro" id="IPR000873">
    <property type="entry name" value="AMP-dep_synth/lig_dom"/>
</dbReference>
<accession>A0A3Q0IPI0</accession>
<keyword evidence="3 8" id="KW-0436">Ligase</keyword>
<evidence type="ECO:0000256" key="1">
    <source>
        <dbReference type="ARBA" id="ARBA00004275"/>
    </source>
</evidence>
<dbReference type="RefSeq" id="XP_026676573.1">
    <property type="nucleotide sequence ID" value="XM_026820772.1"/>
</dbReference>
<feature type="transmembrane region" description="Helical" evidence="5">
    <location>
        <begin position="12"/>
        <end position="33"/>
    </location>
</feature>
<dbReference type="KEGG" id="dci:103505435"/>
<dbReference type="AlphaFoldDB" id="A0A3Q0IPI0"/>
<keyword evidence="7" id="KW-1185">Reference proteome</keyword>
<name>A0A3Q0IPI0_DIACI</name>
<dbReference type="GO" id="GO:0005777">
    <property type="term" value="C:peroxisome"/>
    <property type="evidence" value="ECO:0007669"/>
    <property type="project" value="UniProtKB-SubCell"/>
</dbReference>
<dbReference type="PaxDb" id="121845-A0A3Q0IPI0"/>
<keyword evidence="5" id="KW-0812">Transmembrane</keyword>
<evidence type="ECO:0000256" key="4">
    <source>
        <dbReference type="ARBA" id="ARBA00023140"/>
    </source>
</evidence>
<dbReference type="Pfam" id="PF00501">
    <property type="entry name" value="AMP-binding"/>
    <property type="match status" value="1"/>
</dbReference>
<evidence type="ECO:0000256" key="3">
    <source>
        <dbReference type="ARBA" id="ARBA00022598"/>
    </source>
</evidence>
<reference evidence="8" key="1">
    <citation type="submission" date="2025-08" db="UniProtKB">
        <authorList>
            <consortium name="RefSeq"/>
        </authorList>
    </citation>
    <scope>IDENTIFICATION</scope>
</reference>
<keyword evidence="5" id="KW-1133">Transmembrane helix</keyword>
<evidence type="ECO:0000313" key="8">
    <source>
        <dbReference type="RefSeq" id="XP_026676573.1"/>
    </source>
</evidence>
<evidence type="ECO:0000313" key="7">
    <source>
        <dbReference type="Proteomes" id="UP000079169"/>
    </source>
</evidence>
<evidence type="ECO:0000256" key="5">
    <source>
        <dbReference type="SAM" id="Phobius"/>
    </source>
</evidence>
<comment type="similarity">
    <text evidence="2">Belongs to the ATP-dependent AMP-binding enzyme family.</text>
</comment>
<evidence type="ECO:0000256" key="2">
    <source>
        <dbReference type="ARBA" id="ARBA00006432"/>
    </source>
</evidence>
<dbReference type="PANTHER" id="PTHR24096:SF149">
    <property type="entry name" value="AMP-BINDING DOMAIN-CONTAINING PROTEIN-RELATED"/>
    <property type="match status" value="1"/>
</dbReference>
<keyword evidence="5" id="KW-0472">Membrane</keyword>
<dbReference type="STRING" id="121845.A0A3Q0IPI0"/>
<dbReference type="Proteomes" id="UP000079169">
    <property type="component" value="Unplaced"/>
</dbReference>
<keyword evidence="4" id="KW-0576">Peroxisome</keyword>
<feature type="domain" description="AMP-dependent synthetase/ligase" evidence="6">
    <location>
        <begin position="5"/>
        <end position="143"/>
    </location>
</feature>
<evidence type="ECO:0000259" key="6">
    <source>
        <dbReference type="Pfam" id="PF00501"/>
    </source>
</evidence>
<gene>
    <name evidence="8" type="primary">LOC103505435</name>
</gene>
<dbReference type="GO" id="GO:0016405">
    <property type="term" value="F:CoA-ligase activity"/>
    <property type="evidence" value="ECO:0007669"/>
    <property type="project" value="TreeGrafter"/>
</dbReference>
<proteinExistence type="inferred from homology"/>
<protein>
    <submittedName>
        <fullName evidence="8">Probable 4-coumarate--CoA ligase 1</fullName>
    </submittedName>
</protein>
<organism evidence="7 8">
    <name type="scientific">Diaphorina citri</name>
    <name type="common">Asian citrus psyllid</name>
    <dbReference type="NCBI Taxonomy" id="121845"/>
    <lineage>
        <taxon>Eukaryota</taxon>
        <taxon>Metazoa</taxon>
        <taxon>Ecdysozoa</taxon>
        <taxon>Arthropoda</taxon>
        <taxon>Hexapoda</taxon>
        <taxon>Insecta</taxon>
        <taxon>Pterygota</taxon>
        <taxon>Neoptera</taxon>
        <taxon>Paraneoptera</taxon>
        <taxon>Hemiptera</taxon>
        <taxon>Sternorrhyncha</taxon>
        <taxon>Psylloidea</taxon>
        <taxon>Psyllidae</taxon>
        <taxon>Diaphorininae</taxon>
        <taxon>Diaphorina</taxon>
    </lineage>
</organism>
<sequence length="160" mass="17675">MERSNRKMLGILPFYHIYGLLVMLDCLCNGSTVVSMSKFSPSVFTDNISKHQISLLSIVPSLLLPLVKCTAEDLSSLNLIFIGGSVTNGSLMSALLEKFLDDSLEIYNIYGMTEASGIISWAKMSTKDIDESREKGESIGRMPKIFQSKVLEIQFSPSPL</sequence>